<evidence type="ECO:0000256" key="5">
    <source>
        <dbReference type="ARBA" id="ARBA00022723"/>
    </source>
</evidence>
<sequence length="166" mass="19187">MDEELDIYCVIESDSDDGSDSSSDSSDEERLANLVRDTLTWLRYCRMAWKSSSSIHRKFTGFAHRPGYMAPYKGPDIRYHFQEFSPAGNSGCRQFRNPHERFNFNHSSLRNVIERAFGVLKNMWNILDRMPNYSFQKQTAVVVATMAIHNFLRCAGQVGRAFETVE</sequence>
<accession>A0ABD1TJ43</accession>
<evidence type="ECO:0000256" key="7">
    <source>
        <dbReference type="ARBA" id="ARBA00023242"/>
    </source>
</evidence>
<dbReference type="GO" id="GO:0005634">
    <property type="term" value="C:nucleus"/>
    <property type="evidence" value="ECO:0007669"/>
    <property type="project" value="UniProtKB-SubCell"/>
</dbReference>
<dbReference type="PANTHER" id="PTHR22930">
    <property type="match status" value="1"/>
</dbReference>
<reference evidence="10" key="1">
    <citation type="submission" date="2024-07" db="EMBL/GenBank/DDBJ databases">
        <title>Two chromosome-level genome assemblies of Korean endemic species Abeliophyllum distichum and Forsythia ovata (Oleaceae).</title>
        <authorList>
            <person name="Jang H."/>
        </authorList>
    </citation>
    <scope>NUCLEOTIDE SEQUENCE [LARGE SCALE GENOMIC DNA]</scope>
</reference>
<dbReference type="GO" id="GO:0046872">
    <property type="term" value="F:metal ion binding"/>
    <property type="evidence" value="ECO:0007669"/>
    <property type="project" value="UniProtKB-KW"/>
</dbReference>
<protein>
    <submittedName>
        <fullName evidence="9">Harbinger transposase-derived nuclease</fullName>
    </submittedName>
</protein>
<evidence type="ECO:0000256" key="4">
    <source>
        <dbReference type="ARBA" id="ARBA00022722"/>
    </source>
</evidence>
<keyword evidence="5" id="KW-0479">Metal-binding</keyword>
<evidence type="ECO:0000313" key="10">
    <source>
        <dbReference type="Proteomes" id="UP001604336"/>
    </source>
</evidence>
<dbReference type="GO" id="GO:0016787">
    <property type="term" value="F:hydrolase activity"/>
    <property type="evidence" value="ECO:0007669"/>
    <property type="project" value="UniProtKB-KW"/>
</dbReference>
<dbReference type="AlphaFoldDB" id="A0ABD1TJ43"/>
<evidence type="ECO:0000256" key="1">
    <source>
        <dbReference type="ARBA" id="ARBA00001968"/>
    </source>
</evidence>
<comment type="cofactor">
    <cofactor evidence="1">
        <name>a divalent metal cation</name>
        <dbReference type="ChEBI" id="CHEBI:60240"/>
    </cofactor>
</comment>
<evidence type="ECO:0000256" key="3">
    <source>
        <dbReference type="ARBA" id="ARBA00006958"/>
    </source>
</evidence>
<keyword evidence="7" id="KW-0539">Nucleus</keyword>
<dbReference type="InterPro" id="IPR027806">
    <property type="entry name" value="HARBI1_dom"/>
</dbReference>
<comment type="caution">
    <text evidence="9">The sequence shown here is derived from an EMBL/GenBank/DDBJ whole genome shotgun (WGS) entry which is preliminary data.</text>
</comment>
<dbReference type="EMBL" id="JBFOLK010000005">
    <property type="protein sequence ID" value="KAL2512480.1"/>
    <property type="molecule type" value="Genomic_DNA"/>
</dbReference>
<feature type="domain" description="DDE Tnp4" evidence="8">
    <location>
        <begin position="61"/>
        <end position="150"/>
    </location>
</feature>
<keyword evidence="4" id="KW-0540">Nuclease</keyword>
<dbReference type="Pfam" id="PF13359">
    <property type="entry name" value="DDE_Tnp_4"/>
    <property type="match status" value="1"/>
</dbReference>
<dbReference type="PANTHER" id="PTHR22930:SF221">
    <property type="entry name" value="NUCLEASE HARBI1"/>
    <property type="match status" value="1"/>
</dbReference>
<comment type="subcellular location">
    <subcellularLocation>
        <location evidence="2">Nucleus</location>
    </subcellularLocation>
</comment>
<dbReference type="Proteomes" id="UP001604336">
    <property type="component" value="Unassembled WGS sequence"/>
</dbReference>
<comment type="similarity">
    <text evidence="3">Belongs to the HARBI1 family.</text>
</comment>
<dbReference type="InterPro" id="IPR045249">
    <property type="entry name" value="HARBI1-like"/>
</dbReference>
<organism evidence="9 10">
    <name type="scientific">Abeliophyllum distichum</name>
    <dbReference type="NCBI Taxonomy" id="126358"/>
    <lineage>
        <taxon>Eukaryota</taxon>
        <taxon>Viridiplantae</taxon>
        <taxon>Streptophyta</taxon>
        <taxon>Embryophyta</taxon>
        <taxon>Tracheophyta</taxon>
        <taxon>Spermatophyta</taxon>
        <taxon>Magnoliopsida</taxon>
        <taxon>eudicotyledons</taxon>
        <taxon>Gunneridae</taxon>
        <taxon>Pentapetalae</taxon>
        <taxon>asterids</taxon>
        <taxon>lamiids</taxon>
        <taxon>Lamiales</taxon>
        <taxon>Oleaceae</taxon>
        <taxon>Forsythieae</taxon>
        <taxon>Abeliophyllum</taxon>
    </lineage>
</organism>
<dbReference type="GO" id="GO:0004518">
    <property type="term" value="F:nuclease activity"/>
    <property type="evidence" value="ECO:0007669"/>
    <property type="project" value="UniProtKB-KW"/>
</dbReference>
<evidence type="ECO:0000256" key="2">
    <source>
        <dbReference type="ARBA" id="ARBA00004123"/>
    </source>
</evidence>
<evidence type="ECO:0000256" key="6">
    <source>
        <dbReference type="ARBA" id="ARBA00022801"/>
    </source>
</evidence>
<proteinExistence type="inferred from homology"/>
<evidence type="ECO:0000313" key="9">
    <source>
        <dbReference type="EMBL" id="KAL2512480.1"/>
    </source>
</evidence>
<gene>
    <name evidence="9" type="ORF">Adt_18080</name>
</gene>
<keyword evidence="10" id="KW-1185">Reference proteome</keyword>
<keyword evidence="6" id="KW-0378">Hydrolase</keyword>
<name>A0ABD1TJ43_9LAMI</name>
<evidence type="ECO:0000259" key="8">
    <source>
        <dbReference type="Pfam" id="PF13359"/>
    </source>
</evidence>